<sequence length="228" mass="25323">MANQAKSVYAALPFPKRKVSSMPTDDDRPLANYIAIVLAGGEGRRMGCNKLLLDISARPMIRHVVETIRGVIADVIVVTGHQRERIEEALVRTPVEFVASPPSDGAATAIRRAFERARLLAAQRRYDGIMLCVGDQPRLTEREIAGLIKQYSAGDRRKALVPVRGERRGYPVMIPPDFDVEGVDLLSESLIADYPDQIAAFPTRNPVYDSSLDTPEDFRSFFAISERL</sequence>
<evidence type="ECO:0000256" key="1">
    <source>
        <dbReference type="ARBA" id="ARBA00022842"/>
    </source>
</evidence>
<gene>
    <name evidence="3" type="ORF">ABXS05_12840</name>
</gene>
<dbReference type="PANTHER" id="PTHR43777:SF1">
    <property type="entry name" value="MOLYBDENUM COFACTOR CYTIDYLYLTRANSFERASE"/>
    <property type="match status" value="1"/>
</dbReference>
<proteinExistence type="predicted"/>
<keyword evidence="1" id="KW-0460">Magnesium</keyword>
<dbReference type="Gene3D" id="3.90.550.10">
    <property type="entry name" value="Spore Coat Polysaccharide Biosynthesis Protein SpsA, Chain A"/>
    <property type="match status" value="1"/>
</dbReference>
<keyword evidence="3" id="KW-0808">Transferase</keyword>
<dbReference type="PANTHER" id="PTHR43777">
    <property type="entry name" value="MOLYBDENUM COFACTOR CYTIDYLYLTRANSFERASE"/>
    <property type="match status" value="1"/>
</dbReference>
<dbReference type="RefSeq" id="WP_367624168.1">
    <property type="nucleotide sequence ID" value="NZ_JBFNQD010000003.1"/>
</dbReference>
<dbReference type="EMBL" id="JBFNQD010000003">
    <property type="protein sequence ID" value="MEW9306430.1"/>
    <property type="molecule type" value="Genomic_DNA"/>
</dbReference>
<dbReference type="Proteomes" id="UP001555786">
    <property type="component" value="Unassembled WGS sequence"/>
</dbReference>
<protein>
    <submittedName>
        <fullName evidence="3">NTP transferase domain-containing protein</fullName>
    </submittedName>
</protein>
<name>A0ABV3PLD5_9HYPH</name>
<dbReference type="Pfam" id="PF12804">
    <property type="entry name" value="NTP_transf_3"/>
    <property type="match status" value="1"/>
</dbReference>
<comment type="caution">
    <text evidence="3">The sequence shown here is derived from an EMBL/GenBank/DDBJ whole genome shotgun (WGS) entry which is preliminary data.</text>
</comment>
<organism evidence="3 4">
    <name type="scientific">Labrys neptuniae</name>
    <dbReference type="NCBI Taxonomy" id="376174"/>
    <lineage>
        <taxon>Bacteria</taxon>
        <taxon>Pseudomonadati</taxon>
        <taxon>Pseudomonadota</taxon>
        <taxon>Alphaproteobacteria</taxon>
        <taxon>Hyphomicrobiales</taxon>
        <taxon>Xanthobacteraceae</taxon>
        <taxon>Labrys</taxon>
    </lineage>
</organism>
<accession>A0ABV3PLD5</accession>
<reference evidence="3 4" key="1">
    <citation type="submission" date="2024-07" db="EMBL/GenBank/DDBJ databases">
        <title>Description of Labrys sedimenti sp. nov., isolated from a diclofenac-degrading enrichment culture.</title>
        <authorList>
            <person name="Tancsics A."/>
            <person name="Csepanyi A."/>
        </authorList>
    </citation>
    <scope>NUCLEOTIDE SEQUENCE [LARGE SCALE GENOMIC DNA]</scope>
    <source>
        <strain evidence="3 4">LMG 23578</strain>
    </source>
</reference>
<evidence type="ECO:0000313" key="3">
    <source>
        <dbReference type="EMBL" id="MEW9306430.1"/>
    </source>
</evidence>
<evidence type="ECO:0000313" key="4">
    <source>
        <dbReference type="Proteomes" id="UP001555786"/>
    </source>
</evidence>
<evidence type="ECO:0000259" key="2">
    <source>
        <dbReference type="Pfam" id="PF12804"/>
    </source>
</evidence>
<dbReference type="GO" id="GO:0016740">
    <property type="term" value="F:transferase activity"/>
    <property type="evidence" value="ECO:0007669"/>
    <property type="project" value="UniProtKB-KW"/>
</dbReference>
<dbReference type="InterPro" id="IPR025877">
    <property type="entry name" value="MobA-like_NTP_Trfase"/>
</dbReference>
<feature type="domain" description="MobA-like NTP transferase" evidence="2">
    <location>
        <begin position="35"/>
        <end position="176"/>
    </location>
</feature>
<dbReference type="InterPro" id="IPR029044">
    <property type="entry name" value="Nucleotide-diphossugar_trans"/>
</dbReference>
<dbReference type="SUPFAM" id="SSF53448">
    <property type="entry name" value="Nucleotide-diphospho-sugar transferases"/>
    <property type="match status" value="1"/>
</dbReference>
<keyword evidence="4" id="KW-1185">Reference proteome</keyword>